<dbReference type="EMBL" id="AZFT01000053">
    <property type="protein sequence ID" value="KRL83826.1"/>
    <property type="molecule type" value="Genomic_DNA"/>
</dbReference>
<feature type="domain" description="AAA+ ATPase" evidence="4">
    <location>
        <begin position="27"/>
        <end position="176"/>
    </location>
</feature>
<dbReference type="InterPro" id="IPR003593">
    <property type="entry name" value="AAA+_ATPase"/>
</dbReference>
<keyword evidence="3" id="KW-0067">ATP-binding</keyword>
<dbReference type="PATRIC" id="fig|1423724.4.peg.1132"/>
<keyword evidence="2" id="KW-0547">Nucleotide-binding</keyword>
<dbReference type="STRING" id="1423724.FC32_GL001089"/>
<dbReference type="InterPro" id="IPR051782">
    <property type="entry name" value="ABC_Transporter_VariousFunc"/>
</dbReference>
<dbReference type="InterPro" id="IPR003439">
    <property type="entry name" value="ABC_transporter-like_ATP-bd"/>
</dbReference>
<keyword evidence="6" id="KW-1185">Reference proteome</keyword>
<dbReference type="Pfam" id="PF00005">
    <property type="entry name" value="ABC_tran"/>
    <property type="match status" value="1"/>
</dbReference>
<accession>A0A0R1TZ24</accession>
<dbReference type="PROSITE" id="PS00211">
    <property type="entry name" value="ABC_TRANSPORTER_1"/>
    <property type="match status" value="1"/>
</dbReference>
<name>A0A0R1TZ24_9LACO</name>
<evidence type="ECO:0000256" key="3">
    <source>
        <dbReference type="ARBA" id="ARBA00022840"/>
    </source>
</evidence>
<dbReference type="GO" id="GO:0005524">
    <property type="term" value="F:ATP binding"/>
    <property type="evidence" value="ECO:0007669"/>
    <property type="project" value="UniProtKB-KW"/>
</dbReference>
<dbReference type="SUPFAM" id="SSF52540">
    <property type="entry name" value="P-loop containing nucleoside triphosphate hydrolases"/>
    <property type="match status" value="1"/>
</dbReference>
<dbReference type="GO" id="GO:0016887">
    <property type="term" value="F:ATP hydrolysis activity"/>
    <property type="evidence" value="ECO:0007669"/>
    <property type="project" value="InterPro"/>
</dbReference>
<dbReference type="PANTHER" id="PTHR42939:SF1">
    <property type="entry name" value="ABC TRANSPORTER ATP-BINDING PROTEIN ALBC-RELATED"/>
    <property type="match status" value="1"/>
</dbReference>
<dbReference type="OrthoDB" id="9804819at2"/>
<reference evidence="5 6" key="1">
    <citation type="journal article" date="2015" name="Genome Announc.">
        <title>Expanding the biotechnology potential of lactobacilli through comparative genomics of 213 strains and associated genera.</title>
        <authorList>
            <person name="Sun Z."/>
            <person name="Harris H.M."/>
            <person name="McCann A."/>
            <person name="Guo C."/>
            <person name="Argimon S."/>
            <person name="Zhang W."/>
            <person name="Yang X."/>
            <person name="Jeffery I.B."/>
            <person name="Cooney J.C."/>
            <person name="Kagawa T.F."/>
            <person name="Liu W."/>
            <person name="Song Y."/>
            <person name="Salvetti E."/>
            <person name="Wrobel A."/>
            <person name="Rasinkangas P."/>
            <person name="Parkhill J."/>
            <person name="Rea M.C."/>
            <person name="O'Sullivan O."/>
            <person name="Ritari J."/>
            <person name="Douillard F.P."/>
            <person name="Paul Ross R."/>
            <person name="Yang R."/>
            <person name="Briner A.E."/>
            <person name="Felis G.E."/>
            <person name="de Vos W.M."/>
            <person name="Barrangou R."/>
            <person name="Klaenhammer T.R."/>
            <person name="Caufield P.W."/>
            <person name="Cui Y."/>
            <person name="Zhang H."/>
            <person name="O'Toole P.W."/>
        </authorList>
    </citation>
    <scope>NUCLEOTIDE SEQUENCE [LARGE SCALE GENOMIC DNA]</scope>
    <source>
        <strain evidence="5 6">DSM 16634</strain>
    </source>
</reference>
<protein>
    <recommendedName>
        <fullName evidence="4">AAA+ ATPase domain-containing protein</fullName>
    </recommendedName>
</protein>
<dbReference type="Gene3D" id="3.40.50.300">
    <property type="entry name" value="P-loop containing nucleotide triphosphate hydrolases"/>
    <property type="match status" value="1"/>
</dbReference>
<dbReference type="InterPro" id="IPR017871">
    <property type="entry name" value="ABC_transporter-like_CS"/>
</dbReference>
<evidence type="ECO:0000256" key="1">
    <source>
        <dbReference type="ARBA" id="ARBA00022448"/>
    </source>
</evidence>
<evidence type="ECO:0000256" key="2">
    <source>
        <dbReference type="ARBA" id="ARBA00022741"/>
    </source>
</evidence>
<dbReference type="Proteomes" id="UP000051324">
    <property type="component" value="Unassembled WGS sequence"/>
</dbReference>
<dbReference type="eggNOG" id="COG4152">
    <property type="taxonomic scope" value="Bacteria"/>
</dbReference>
<keyword evidence="1" id="KW-0813">Transport</keyword>
<gene>
    <name evidence="5" type="ORF">FC32_GL001089</name>
</gene>
<evidence type="ECO:0000313" key="5">
    <source>
        <dbReference type="EMBL" id="KRL83826.1"/>
    </source>
</evidence>
<organism evidence="5 6">
    <name type="scientific">Ligilactobacillus apodemi DSM 16634 = JCM 16172</name>
    <dbReference type="NCBI Taxonomy" id="1423724"/>
    <lineage>
        <taxon>Bacteria</taxon>
        <taxon>Bacillati</taxon>
        <taxon>Bacillota</taxon>
        <taxon>Bacilli</taxon>
        <taxon>Lactobacillales</taxon>
        <taxon>Lactobacillaceae</taxon>
        <taxon>Ligilactobacillus</taxon>
    </lineage>
</organism>
<comment type="caution">
    <text evidence="5">The sequence shown here is derived from an EMBL/GenBank/DDBJ whole genome shotgun (WGS) entry which is preliminary data.</text>
</comment>
<dbReference type="PANTHER" id="PTHR42939">
    <property type="entry name" value="ABC TRANSPORTER ATP-BINDING PROTEIN ALBC-RELATED"/>
    <property type="match status" value="1"/>
</dbReference>
<dbReference type="SMART" id="SM00382">
    <property type="entry name" value="AAA"/>
    <property type="match status" value="1"/>
</dbReference>
<dbReference type="RefSeq" id="WP_051533672.1">
    <property type="nucleotide sequence ID" value="NZ_AZFT01000053.1"/>
</dbReference>
<proteinExistence type="predicted"/>
<sequence length="176" mass="20173">MEHYEIVQLSKHLTDFYLANISFSANKGDIIGLIGKNGVGKTTLLNALAGIERADFGQILVDGKVAKRTFFTTEVDYLPDKLDLYDYLTLQENIDFVLKVRELENDETKRYLAELLVELELADQLKTRLKDLSKGMRQKFNFIVTILHRSKLLLLDEPFDGLDLKQIMVLKNYSGN</sequence>
<evidence type="ECO:0000259" key="4">
    <source>
        <dbReference type="SMART" id="SM00382"/>
    </source>
</evidence>
<dbReference type="AlphaFoldDB" id="A0A0R1TZ24"/>
<evidence type="ECO:0000313" key="6">
    <source>
        <dbReference type="Proteomes" id="UP000051324"/>
    </source>
</evidence>
<dbReference type="InterPro" id="IPR027417">
    <property type="entry name" value="P-loop_NTPase"/>
</dbReference>